<evidence type="ECO:0000256" key="5">
    <source>
        <dbReference type="ARBA" id="ARBA00023136"/>
    </source>
</evidence>
<feature type="transmembrane region" description="Helical" evidence="6">
    <location>
        <begin position="242"/>
        <end position="264"/>
    </location>
</feature>
<comment type="subcellular location">
    <subcellularLocation>
        <location evidence="1">Cell membrane</location>
        <topology evidence="1">Multi-pass membrane protein</topology>
    </subcellularLocation>
</comment>
<feature type="transmembrane region" description="Helical" evidence="6">
    <location>
        <begin position="95"/>
        <end position="114"/>
    </location>
</feature>
<feature type="transmembrane region" description="Helical" evidence="6">
    <location>
        <begin position="313"/>
        <end position="336"/>
    </location>
</feature>
<protein>
    <submittedName>
        <fullName evidence="7">Oligosaccharide flippase family protein</fullName>
    </submittedName>
</protein>
<feature type="transmembrane region" description="Helical" evidence="6">
    <location>
        <begin position="470"/>
        <end position="490"/>
    </location>
</feature>
<feature type="transmembrane region" description="Helical" evidence="6">
    <location>
        <begin position="270"/>
        <end position="292"/>
    </location>
</feature>
<gene>
    <name evidence="7" type="ORF">H0267_11040</name>
</gene>
<feature type="transmembrane region" description="Helical" evidence="6">
    <location>
        <begin position="441"/>
        <end position="458"/>
    </location>
</feature>
<dbReference type="InterPro" id="IPR002797">
    <property type="entry name" value="Polysacc_synth"/>
</dbReference>
<dbReference type="RefSeq" id="WP_197317365.1">
    <property type="nucleotide sequence ID" value="NZ_JADZSC010000002.1"/>
</dbReference>
<reference evidence="7 8" key="1">
    <citation type="journal article" date="2005" name="Int. J. Syst. Evol. Microbiol.">
        <title>Halobacillus yeomjeoni sp. nov., isolated from a marine solar saltern in Korea.</title>
        <authorList>
            <person name="Yoon J.H."/>
            <person name="Kang S.J."/>
            <person name="Lee C.H."/>
            <person name="Oh H.W."/>
            <person name="Oh T.K."/>
        </authorList>
    </citation>
    <scope>NUCLEOTIDE SEQUENCE [LARGE SCALE GENOMIC DNA]</scope>
    <source>
        <strain evidence="7 8">KCTC 3957</strain>
    </source>
</reference>
<accession>A0A931HW43</accession>
<dbReference type="AlphaFoldDB" id="A0A931HW43"/>
<feature type="transmembrane region" description="Helical" evidence="6">
    <location>
        <begin position="126"/>
        <end position="145"/>
    </location>
</feature>
<evidence type="ECO:0000313" key="7">
    <source>
        <dbReference type="EMBL" id="MBH0230752.1"/>
    </source>
</evidence>
<feature type="transmembrane region" description="Helical" evidence="6">
    <location>
        <begin position="165"/>
        <end position="183"/>
    </location>
</feature>
<proteinExistence type="predicted"/>
<feature type="transmembrane region" description="Helical" evidence="6">
    <location>
        <begin position="189"/>
        <end position="207"/>
    </location>
</feature>
<evidence type="ECO:0000256" key="2">
    <source>
        <dbReference type="ARBA" id="ARBA00022475"/>
    </source>
</evidence>
<evidence type="ECO:0000313" key="8">
    <source>
        <dbReference type="Proteomes" id="UP000614490"/>
    </source>
</evidence>
<feature type="transmembrane region" description="Helical" evidence="6">
    <location>
        <begin position="16"/>
        <end position="42"/>
    </location>
</feature>
<dbReference type="Pfam" id="PF01943">
    <property type="entry name" value="Polysacc_synt"/>
    <property type="match status" value="1"/>
</dbReference>
<feature type="transmembrane region" description="Helical" evidence="6">
    <location>
        <begin position="403"/>
        <end position="420"/>
    </location>
</feature>
<name>A0A931HW43_9BACI</name>
<dbReference type="Proteomes" id="UP000614490">
    <property type="component" value="Unassembled WGS sequence"/>
</dbReference>
<dbReference type="PANTHER" id="PTHR30250:SF26">
    <property type="entry name" value="PSMA PROTEIN"/>
    <property type="match status" value="1"/>
</dbReference>
<evidence type="ECO:0000256" key="4">
    <source>
        <dbReference type="ARBA" id="ARBA00022989"/>
    </source>
</evidence>
<feature type="transmembrane region" description="Helical" evidence="6">
    <location>
        <begin position="379"/>
        <end position="397"/>
    </location>
</feature>
<comment type="caution">
    <text evidence="7">The sequence shown here is derived from an EMBL/GenBank/DDBJ whole genome shotgun (WGS) entry which is preliminary data.</text>
</comment>
<feature type="transmembrane region" description="Helical" evidence="6">
    <location>
        <begin position="54"/>
        <end position="74"/>
    </location>
</feature>
<keyword evidence="5 6" id="KW-0472">Membrane</keyword>
<dbReference type="InterPro" id="IPR050833">
    <property type="entry name" value="Poly_Biosynth_Transport"/>
</dbReference>
<organism evidence="7 8">
    <name type="scientific">Halobacillus yeomjeoni</name>
    <dbReference type="NCBI Taxonomy" id="311194"/>
    <lineage>
        <taxon>Bacteria</taxon>
        <taxon>Bacillati</taxon>
        <taxon>Bacillota</taxon>
        <taxon>Bacilli</taxon>
        <taxon>Bacillales</taxon>
        <taxon>Bacillaceae</taxon>
        <taxon>Halobacillus</taxon>
    </lineage>
</organism>
<evidence type="ECO:0000256" key="6">
    <source>
        <dbReference type="SAM" id="Phobius"/>
    </source>
</evidence>
<dbReference type="PANTHER" id="PTHR30250">
    <property type="entry name" value="PST FAMILY PREDICTED COLANIC ACID TRANSPORTER"/>
    <property type="match status" value="1"/>
</dbReference>
<keyword evidence="4 6" id="KW-1133">Transmembrane helix</keyword>
<feature type="transmembrane region" description="Helical" evidence="6">
    <location>
        <begin position="342"/>
        <end position="358"/>
    </location>
</feature>
<keyword evidence="8" id="KW-1185">Reference proteome</keyword>
<sequence length="512" mass="58140">MNKGASRTINSLRNSWFAIVGQGINIILQFLLRTVFIMTLGIEYLGVNGLFTNILTVLALTELGIGTAIVISLYKPLAENNINKINALMNWFKKIYAAIGTFIFLIGITLIPFLDYLIKDSPDVGNLNVIYILFLIDSSVTYFFAHYRSLLNADQKGYIDSLNKIVFSFIQILLQIVILLVLGNFYMYLIIRIIIHILSGYVISLKAKKIYPYLNNKGRSRLDPNEIKGLVRNALAMFSHKMGFVVLNSTDSIIISSFIGTVAVGLYSNYYLLISTVGTLLSLVVAAIQASVGNLYATSDEKKIYNIFLKINFMYAWIYGYCAICLYVLVSPFITVWIGRDYLMDISIVAIIVLNFYLQGMRQSVLVFTTANGLFYNMRFKPIFEVAINLVVSLVLVQSLGMVGVFLGTLISTILTSFWYEPYTLYSKGFKKSTMNYFIKYFWYTLVVVITAVITKYLSDLIANESILDFLIKMGIVIILPNFIFIVVFFRSKEFKSVYTTIRSLIYRKLFG</sequence>
<dbReference type="EMBL" id="JADZSC010000002">
    <property type="protein sequence ID" value="MBH0230752.1"/>
    <property type="molecule type" value="Genomic_DNA"/>
</dbReference>
<evidence type="ECO:0000256" key="3">
    <source>
        <dbReference type="ARBA" id="ARBA00022692"/>
    </source>
</evidence>
<keyword evidence="3 6" id="KW-0812">Transmembrane</keyword>
<keyword evidence="2" id="KW-1003">Cell membrane</keyword>
<dbReference type="GO" id="GO:0005886">
    <property type="term" value="C:plasma membrane"/>
    <property type="evidence" value="ECO:0007669"/>
    <property type="project" value="UniProtKB-SubCell"/>
</dbReference>
<evidence type="ECO:0000256" key="1">
    <source>
        <dbReference type="ARBA" id="ARBA00004651"/>
    </source>
</evidence>